<evidence type="ECO:0000256" key="4">
    <source>
        <dbReference type="ARBA" id="ARBA00023242"/>
    </source>
</evidence>
<feature type="domain" description="Myb-like" evidence="6">
    <location>
        <begin position="350"/>
        <end position="394"/>
    </location>
</feature>
<dbReference type="GO" id="GO:0000978">
    <property type="term" value="F:RNA polymerase II cis-regulatory region sequence-specific DNA binding"/>
    <property type="evidence" value="ECO:0007669"/>
    <property type="project" value="TreeGrafter"/>
</dbReference>
<evidence type="ECO:0000259" key="7">
    <source>
        <dbReference type="PROSITE" id="PS51293"/>
    </source>
</evidence>
<evidence type="ECO:0000256" key="5">
    <source>
        <dbReference type="SAM" id="MobiDB-lite"/>
    </source>
</evidence>
<feature type="domain" description="Myb-like" evidence="6">
    <location>
        <begin position="155"/>
        <end position="199"/>
    </location>
</feature>
<feature type="compositionally biased region" description="Polar residues" evidence="5">
    <location>
        <begin position="69"/>
        <end position="78"/>
    </location>
</feature>
<feature type="domain" description="Myb-like" evidence="6">
    <location>
        <begin position="399"/>
        <end position="441"/>
    </location>
</feature>
<feature type="domain" description="SANT" evidence="7">
    <location>
        <begin position="353"/>
        <end position="393"/>
    </location>
</feature>
<feature type="domain" description="SANT" evidence="7">
    <location>
        <begin position="397"/>
        <end position="448"/>
    </location>
</feature>
<dbReference type="Gene3D" id="1.10.10.60">
    <property type="entry name" value="Homeodomain-like"/>
    <property type="match status" value="6"/>
</dbReference>
<dbReference type="Pfam" id="PF13921">
    <property type="entry name" value="Myb_DNA-bind_6"/>
    <property type="match status" value="1"/>
</dbReference>
<dbReference type="Pfam" id="PF00249">
    <property type="entry name" value="Myb_DNA-binding"/>
    <property type="match status" value="3"/>
</dbReference>
<name>A0A9N8V9D0_9GLOM</name>
<feature type="domain" description="Myb-like" evidence="6">
    <location>
        <begin position="202"/>
        <end position="247"/>
    </location>
</feature>
<keyword evidence="1" id="KW-0805">Transcription regulation</keyword>
<dbReference type="InterPro" id="IPR051575">
    <property type="entry name" value="Myb-like_DNA-bd"/>
</dbReference>
<keyword evidence="2" id="KW-0238">DNA-binding</keyword>
<dbReference type="AlphaFoldDB" id="A0A9N8V9D0"/>
<evidence type="ECO:0000259" key="8">
    <source>
        <dbReference type="PROSITE" id="PS51294"/>
    </source>
</evidence>
<feature type="domain" description="HTH myb-type" evidence="8">
    <location>
        <begin position="202"/>
        <end position="254"/>
    </location>
</feature>
<gene>
    <name evidence="9" type="ORF">DEBURN_LOCUS1906</name>
</gene>
<organism evidence="9 10">
    <name type="scientific">Diversispora eburnea</name>
    <dbReference type="NCBI Taxonomy" id="1213867"/>
    <lineage>
        <taxon>Eukaryota</taxon>
        <taxon>Fungi</taxon>
        <taxon>Fungi incertae sedis</taxon>
        <taxon>Mucoromycota</taxon>
        <taxon>Glomeromycotina</taxon>
        <taxon>Glomeromycetes</taxon>
        <taxon>Diversisporales</taxon>
        <taxon>Diversisporaceae</taxon>
        <taxon>Diversispora</taxon>
    </lineage>
</organism>
<dbReference type="SUPFAM" id="SSF46689">
    <property type="entry name" value="Homeodomain-like"/>
    <property type="match status" value="5"/>
</dbReference>
<dbReference type="GO" id="GO:0042796">
    <property type="term" value="P:snRNA transcription by RNA polymerase III"/>
    <property type="evidence" value="ECO:0007669"/>
    <property type="project" value="TreeGrafter"/>
</dbReference>
<dbReference type="OrthoDB" id="2143914at2759"/>
<sequence>MHSGNLSVKNFKNLICGNLGNSLFRQTIYNYDTISTFLRRTVTTAVTSKRNIKSTKPAGSARLIPHSPKPSNATNTTNQVNNGVIRYQEHVKCLGKTIKPWRPEELTELEAATKKYGTKWKFIKFNTSLDRTAVSLVNKYYDWQLKVTSLNGGKNWTEEEDRKLMLGIMTFGVGEWSKISDFIETKTNIEVRGRWASISQYKRGRFSKDEDETLLKLVKDHGMNWDKFAGILNRPPRHLRKHYAYMHNYQFTEKDRRMLHEALKEFGFNWDRLKERFPHKNIRFIRIFLENNSHLNPYVTQGRWNKEEIKAYNEGLEKYGKNWYKISELIKTRTYGQCSNRYRHSLDIIKRGRWTEEERELFTLGIEKFGCNWNKISQLVKTRSPRQCCTHYKTPGAIQGRWNEEEKRLFKEGFNSFGKRWVKVSQHVKTRTARQCSSHYKFNKSYHNLQPNLEEEE</sequence>
<dbReference type="InterPro" id="IPR017930">
    <property type="entry name" value="Myb_dom"/>
</dbReference>
<dbReference type="SMART" id="SM00717">
    <property type="entry name" value="SANT"/>
    <property type="match status" value="7"/>
</dbReference>
<evidence type="ECO:0000256" key="2">
    <source>
        <dbReference type="ARBA" id="ARBA00023125"/>
    </source>
</evidence>
<dbReference type="PROSITE" id="PS51294">
    <property type="entry name" value="HTH_MYB"/>
    <property type="match status" value="3"/>
</dbReference>
<protein>
    <submittedName>
        <fullName evidence="9">8565_t:CDS:1</fullName>
    </submittedName>
</protein>
<dbReference type="GO" id="GO:0019185">
    <property type="term" value="C:snRNA-activating protein complex"/>
    <property type="evidence" value="ECO:0007669"/>
    <property type="project" value="TreeGrafter"/>
</dbReference>
<proteinExistence type="predicted"/>
<dbReference type="Proteomes" id="UP000789706">
    <property type="component" value="Unassembled WGS sequence"/>
</dbReference>
<feature type="domain" description="HTH myb-type" evidence="8">
    <location>
        <begin position="346"/>
        <end position="388"/>
    </location>
</feature>
<keyword evidence="3" id="KW-0804">Transcription</keyword>
<dbReference type="InterPro" id="IPR009057">
    <property type="entry name" value="Homeodomain-like_sf"/>
</dbReference>
<feature type="domain" description="Myb-like" evidence="6">
    <location>
        <begin position="296"/>
        <end position="346"/>
    </location>
</feature>
<keyword evidence="10" id="KW-1185">Reference proteome</keyword>
<feature type="region of interest" description="Disordered" evidence="5">
    <location>
        <begin position="56"/>
        <end position="78"/>
    </location>
</feature>
<dbReference type="PANTHER" id="PTHR46621">
    <property type="entry name" value="SNRNA-ACTIVATING PROTEIN COMPLEX SUBUNIT 4"/>
    <property type="match status" value="1"/>
</dbReference>
<evidence type="ECO:0000259" key="6">
    <source>
        <dbReference type="PROSITE" id="PS50090"/>
    </source>
</evidence>
<evidence type="ECO:0000313" key="9">
    <source>
        <dbReference type="EMBL" id="CAG8447645.1"/>
    </source>
</evidence>
<dbReference type="GO" id="GO:0042795">
    <property type="term" value="P:snRNA transcription by RNA polymerase II"/>
    <property type="evidence" value="ECO:0007669"/>
    <property type="project" value="TreeGrafter"/>
</dbReference>
<dbReference type="InterPro" id="IPR001005">
    <property type="entry name" value="SANT/Myb"/>
</dbReference>
<reference evidence="9" key="1">
    <citation type="submission" date="2021-06" db="EMBL/GenBank/DDBJ databases">
        <authorList>
            <person name="Kallberg Y."/>
            <person name="Tangrot J."/>
            <person name="Rosling A."/>
        </authorList>
    </citation>
    <scope>NUCLEOTIDE SEQUENCE</scope>
    <source>
        <strain evidence="9">AZ414A</strain>
    </source>
</reference>
<dbReference type="InterPro" id="IPR017884">
    <property type="entry name" value="SANT_dom"/>
</dbReference>
<dbReference type="PANTHER" id="PTHR46621:SF1">
    <property type="entry name" value="SNRNA-ACTIVATING PROTEIN COMPLEX SUBUNIT 4"/>
    <property type="match status" value="1"/>
</dbReference>
<accession>A0A9N8V9D0</accession>
<evidence type="ECO:0000256" key="1">
    <source>
        <dbReference type="ARBA" id="ARBA00023015"/>
    </source>
</evidence>
<evidence type="ECO:0000256" key="3">
    <source>
        <dbReference type="ARBA" id="ARBA00023163"/>
    </source>
</evidence>
<dbReference type="CDD" id="cd00167">
    <property type="entry name" value="SANT"/>
    <property type="match status" value="4"/>
</dbReference>
<dbReference type="PROSITE" id="PS50090">
    <property type="entry name" value="MYB_LIKE"/>
    <property type="match status" value="5"/>
</dbReference>
<evidence type="ECO:0000313" key="10">
    <source>
        <dbReference type="Proteomes" id="UP000789706"/>
    </source>
</evidence>
<dbReference type="PROSITE" id="PS51293">
    <property type="entry name" value="SANT"/>
    <property type="match status" value="3"/>
</dbReference>
<feature type="domain" description="SANT" evidence="7">
    <location>
        <begin position="299"/>
        <end position="351"/>
    </location>
</feature>
<comment type="caution">
    <text evidence="9">The sequence shown here is derived from an EMBL/GenBank/DDBJ whole genome shotgun (WGS) entry which is preliminary data.</text>
</comment>
<keyword evidence="4" id="KW-0539">Nucleus</keyword>
<feature type="domain" description="HTH myb-type" evidence="8">
    <location>
        <begin position="394"/>
        <end position="441"/>
    </location>
</feature>
<dbReference type="GO" id="GO:0001006">
    <property type="term" value="F:RNA polymerase III type 3 promoter sequence-specific DNA binding"/>
    <property type="evidence" value="ECO:0007669"/>
    <property type="project" value="TreeGrafter"/>
</dbReference>
<dbReference type="EMBL" id="CAJVPK010000095">
    <property type="protein sequence ID" value="CAG8447645.1"/>
    <property type="molecule type" value="Genomic_DNA"/>
</dbReference>